<protein>
    <submittedName>
        <fullName evidence="4">Exopolyphosphatase</fullName>
    </submittedName>
</protein>
<dbReference type="CDD" id="cd24053">
    <property type="entry name" value="ASKHA_NBD_EcPPX-GppA-like"/>
    <property type="match status" value="1"/>
</dbReference>
<organism evidence="4 5">
    <name type="scientific">Pollutimonas thiosulfatoxidans</name>
    <dbReference type="NCBI Taxonomy" id="2028345"/>
    <lineage>
        <taxon>Bacteria</taxon>
        <taxon>Pseudomonadati</taxon>
        <taxon>Pseudomonadota</taxon>
        <taxon>Betaproteobacteria</taxon>
        <taxon>Burkholderiales</taxon>
        <taxon>Alcaligenaceae</taxon>
        <taxon>Pollutimonas</taxon>
    </lineage>
</organism>
<dbReference type="PANTHER" id="PTHR30005:SF14">
    <property type="entry name" value="EXOPOLYPHOSPHATASE"/>
    <property type="match status" value="1"/>
</dbReference>
<dbReference type="OrthoDB" id="9793035at2"/>
<dbReference type="GO" id="GO:0004309">
    <property type="term" value="F:exopolyphosphatase activity"/>
    <property type="evidence" value="ECO:0007669"/>
    <property type="project" value="TreeGrafter"/>
</dbReference>
<dbReference type="InterPro" id="IPR030673">
    <property type="entry name" value="PyroPPase_GppA_Ppx"/>
</dbReference>
<dbReference type="Pfam" id="PF02541">
    <property type="entry name" value="Ppx-GppA"/>
    <property type="match status" value="1"/>
</dbReference>
<evidence type="ECO:0000259" key="3">
    <source>
        <dbReference type="Pfam" id="PF21447"/>
    </source>
</evidence>
<name>A0A410GCJ2_9BURK</name>
<dbReference type="InterPro" id="IPR048950">
    <property type="entry name" value="Ppx_GppA_C"/>
</dbReference>
<feature type="domain" description="Ppx/GppA phosphatase C-terminal" evidence="3">
    <location>
        <begin position="312"/>
        <end position="481"/>
    </location>
</feature>
<evidence type="ECO:0000313" key="4">
    <source>
        <dbReference type="EMBL" id="QAA94011.1"/>
    </source>
</evidence>
<dbReference type="FunFam" id="3.30.420.40:FF:000023">
    <property type="entry name" value="Guanosine-5'-triphosphate,3'-diphosphate pyrophosphatase"/>
    <property type="match status" value="1"/>
</dbReference>
<dbReference type="KEGG" id="pus:CKA81_09315"/>
<proteinExistence type="predicted"/>
<evidence type="ECO:0000259" key="2">
    <source>
        <dbReference type="Pfam" id="PF02541"/>
    </source>
</evidence>
<dbReference type="FunFam" id="3.30.420.150:FF:000001">
    <property type="entry name" value="Guanosine-5'-triphosphate,3'-diphosphate pyrophosphatase"/>
    <property type="match status" value="1"/>
</dbReference>
<dbReference type="Gene3D" id="3.30.420.150">
    <property type="entry name" value="Exopolyphosphatase. Domain 2"/>
    <property type="match status" value="1"/>
</dbReference>
<feature type="domain" description="Ppx/GppA phosphatase N-terminal" evidence="2">
    <location>
        <begin position="24"/>
        <end position="304"/>
    </location>
</feature>
<dbReference type="PIRSF" id="PIRSF001267">
    <property type="entry name" value="Pyrophosphatase_GppA_Ppx"/>
    <property type="match status" value="1"/>
</dbReference>
<dbReference type="Gene3D" id="1.10.3210.10">
    <property type="entry name" value="Hypothetical protein af1432"/>
    <property type="match status" value="1"/>
</dbReference>
<evidence type="ECO:0000256" key="1">
    <source>
        <dbReference type="ARBA" id="ARBA00022801"/>
    </source>
</evidence>
<gene>
    <name evidence="4" type="ORF">CKA81_09315</name>
</gene>
<dbReference type="GO" id="GO:0006798">
    <property type="term" value="P:polyphosphate catabolic process"/>
    <property type="evidence" value="ECO:0007669"/>
    <property type="project" value="TreeGrafter"/>
</dbReference>
<dbReference type="Pfam" id="PF21447">
    <property type="entry name" value="Ppx-GppA_III"/>
    <property type="match status" value="1"/>
</dbReference>
<dbReference type="AlphaFoldDB" id="A0A410GCJ2"/>
<dbReference type="SUPFAM" id="SSF53067">
    <property type="entry name" value="Actin-like ATPase domain"/>
    <property type="match status" value="2"/>
</dbReference>
<keyword evidence="5" id="KW-1185">Reference proteome</keyword>
<dbReference type="RefSeq" id="WP_128355006.1">
    <property type="nucleotide sequence ID" value="NZ_CP022987.1"/>
</dbReference>
<dbReference type="EMBL" id="CP022987">
    <property type="protein sequence ID" value="QAA94011.1"/>
    <property type="molecule type" value="Genomic_DNA"/>
</dbReference>
<dbReference type="InterPro" id="IPR003695">
    <property type="entry name" value="Ppx_GppA_N"/>
</dbReference>
<dbReference type="SUPFAM" id="SSF109604">
    <property type="entry name" value="HD-domain/PDEase-like"/>
    <property type="match status" value="1"/>
</dbReference>
<dbReference type="Proteomes" id="UP000283474">
    <property type="component" value="Chromosome"/>
</dbReference>
<accession>A0A410GCJ2</accession>
<evidence type="ECO:0000313" key="5">
    <source>
        <dbReference type="Proteomes" id="UP000283474"/>
    </source>
</evidence>
<keyword evidence="1" id="KW-0378">Hydrolase</keyword>
<dbReference type="InterPro" id="IPR050273">
    <property type="entry name" value="GppA/Ppx_hydrolase"/>
</dbReference>
<dbReference type="InterPro" id="IPR043129">
    <property type="entry name" value="ATPase_NBD"/>
</dbReference>
<sequence length="496" mass="55219">MDHLLAAVDLGSNSFRLSIGRVVQQDGIAQIYAIDRLKESVRLAAGLGDDKIIDEEAIERAITVLKRFGERLSGFHPNRVRAVATNTFRVAKNVSEFLPRVEAALGFPVEVISGREEARLIFSGITNELPPSEHRRLMIDIGGGSTEVIIGKGFQPLHLSSLYMGCVSFTRKFFPDGVITASRMQQAELAARRELEAISRVYRRTGWQEAYGSSGTAKGLLAVLLEGGMSRKGITLEGLEKLKAKLIHDGQVVMGELPGLKHDRSLVLSGGLAIMIAAFKELNIKVMAPGEGALRVGVLYDLLGRDSAHDKRHETVRQFIKRYHVDVRQCERVKQVALSLFSQLELYDPTEKQELERTLGWAADLHEVGISITHAQYHKHSAYILEHADMPGFSNDDQELLALIVLGHQGKVSKLSLHDPTRGRWLTLLCLRLAVLLCRRREDQKSLPISLAANGKGIKMHVNKAWLDDHALSEYSLRAEQKEWRKAGIDLELIET</sequence>
<dbReference type="Gene3D" id="3.30.420.40">
    <property type="match status" value="1"/>
</dbReference>
<dbReference type="PANTHER" id="PTHR30005">
    <property type="entry name" value="EXOPOLYPHOSPHATASE"/>
    <property type="match status" value="1"/>
</dbReference>
<reference evidence="4 5" key="1">
    <citation type="submission" date="2017-08" db="EMBL/GenBank/DDBJ databases">
        <authorList>
            <person name="Park S.-J."/>
            <person name="Kim H."/>
        </authorList>
    </citation>
    <scope>NUCLEOTIDE SEQUENCE [LARGE SCALE GENOMIC DNA]</scope>
    <source>
        <strain evidence="5">ye3</strain>
    </source>
</reference>